<dbReference type="GO" id="GO:0005886">
    <property type="term" value="C:plasma membrane"/>
    <property type="evidence" value="ECO:0007669"/>
    <property type="project" value="UniProtKB-SubCell"/>
</dbReference>
<keyword evidence="4 7" id="KW-0812">Transmembrane</keyword>
<dbReference type="OrthoDB" id="8969999at2"/>
<accession>A0A2W7ISU1</accession>
<sequence length="191" mass="19705">MNDAISPGIDTLGPPPGPWGLFTAYAKAASLGFGGANAWCRRVIVEERRWMTEREYAEVMGIGQVLPGPNVGNAAVMIGRRFAGLPGSVAACLGLYGPPLVMLMGFALAWDQLGSIPTVAGFMHGVAAAAAGMVIGNAARQATRLRLPWDLIGIGLCAAAAAAWFQMPLLLIVAVLGPAGIAAVVVRGRRA</sequence>
<keyword evidence="3" id="KW-1003">Cell membrane</keyword>
<reference evidence="8 9" key="1">
    <citation type="submission" date="2018-06" db="EMBL/GenBank/DDBJ databases">
        <title>Genomic Encyclopedia of Archaeal and Bacterial Type Strains, Phase II (KMG-II): from individual species to whole genera.</title>
        <authorList>
            <person name="Goeker M."/>
        </authorList>
    </citation>
    <scope>NUCLEOTIDE SEQUENCE [LARGE SCALE GENOMIC DNA]</scope>
    <source>
        <strain evidence="8 9">DSM 24525</strain>
    </source>
</reference>
<name>A0A2W7ISU1_9PROT</name>
<comment type="similarity">
    <text evidence="2">Belongs to the chromate ion transporter (CHR) (TC 2.A.51) family.</text>
</comment>
<dbReference type="Proteomes" id="UP000249688">
    <property type="component" value="Unassembled WGS sequence"/>
</dbReference>
<evidence type="ECO:0000256" key="2">
    <source>
        <dbReference type="ARBA" id="ARBA00005262"/>
    </source>
</evidence>
<evidence type="ECO:0000256" key="5">
    <source>
        <dbReference type="ARBA" id="ARBA00022989"/>
    </source>
</evidence>
<evidence type="ECO:0000256" key="4">
    <source>
        <dbReference type="ARBA" id="ARBA00022692"/>
    </source>
</evidence>
<keyword evidence="9" id="KW-1185">Reference proteome</keyword>
<dbReference type="GO" id="GO:0015109">
    <property type="term" value="F:chromate transmembrane transporter activity"/>
    <property type="evidence" value="ECO:0007669"/>
    <property type="project" value="InterPro"/>
</dbReference>
<evidence type="ECO:0000313" key="8">
    <source>
        <dbReference type="EMBL" id="PZW50319.1"/>
    </source>
</evidence>
<feature type="transmembrane region" description="Helical" evidence="7">
    <location>
        <begin position="147"/>
        <end position="165"/>
    </location>
</feature>
<dbReference type="InterPro" id="IPR003370">
    <property type="entry name" value="Chromate_transpt"/>
</dbReference>
<dbReference type="PANTHER" id="PTHR43663:SF1">
    <property type="entry name" value="CHROMATE TRANSPORTER"/>
    <property type="match status" value="1"/>
</dbReference>
<gene>
    <name evidence="8" type="ORF">C8P66_1027</name>
</gene>
<dbReference type="EMBL" id="QKYU01000002">
    <property type="protein sequence ID" value="PZW50319.1"/>
    <property type="molecule type" value="Genomic_DNA"/>
</dbReference>
<evidence type="ECO:0000256" key="3">
    <source>
        <dbReference type="ARBA" id="ARBA00022475"/>
    </source>
</evidence>
<evidence type="ECO:0000313" key="9">
    <source>
        <dbReference type="Proteomes" id="UP000249688"/>
    </source>
</evidence>
<comment type="caution">
    <text evidence="8">The sequence shown here is derived from an EMBL/GenBank/DDBJ whole genome shotgun (WGS) entry which is preliminary data.</text>
</comment>
<organism evidence="8 9">
    <name type="scientific">Humitalea rosea</name>
    <dbReference type="NCBI Taxonomy" id="990373"/>
    <lineage>
        <taxon>Bacteria</taxon>
        <taxon>Pseudomonadati</taxon>
        <taxon>Pseudomonadota</taxon>
        <taxon>Alphaproteobacteria</taxon>
        <taxon>Acetobacterales</taxon>
        <taxon>Roseomonadaceae</taxon>
        <taxon>Humitalea</taxon>
    </lineage>
</organism>
<dbReference type="PANTHER" id="PTHR43663">
    <property type="entry name" value="CHROMATE TRANSPORT PROTEIN-RELATED"/>
    <property type="match status" value="1"/>
</dbReference>
<evidence type="ECO:0000256" key="7">
    <source>
        <dbReference type="SAM" id="Phobius"/>
    </source>
</evidence>
<feature type="transmembrane region" description="Helical" evidence="7">
    <location>
        <begin position="171"/>
        <end position="188"/>
    </location>
</feature>
<feature type="transmembrane region" description="Helical" evidence="7">
    <location>
        <begin position="116"/>
        <end position="135"/>
    </location>
</feature>
<evidence type="ECO:0000256" key="1">
    <source>
        <dbReference type="ARBA" id="ARBA00004651"/>
    </source>
</evidence>
<keyword evidence="5 7" id="KW-1133">Transmembrane helix</keyword>
<keyword evidence="6 7" id="KW-0472">Membrane</keyword>
<proteinExistence type="inferred from homology"/>
<evidence type="ECO:0000256" key="6">
    <source>
        <dbReference type="ARBA" id="ARBA00023136"/>
    </source>
</evidence>
<comment type="subcellular location">
    <subcellularLocation>
        <location evidence="1">Cell membrane</location>
        <topology evidence="1">Multi-pass membrane protein</topology>
    </subcellularLocation>
</comment>
<feature type="transmembrane region" description="Helical" evidence="7">
    <location>
        <begin position="87"/>
        <end position="110"/>
    </location>
</feature>
<protein>
    <submittedName>
        <fullName evidence="8">Chromate transporter</fullName>
    </submittedName>
</protein>
<dbReference type="Pfam" id="PF02417">
    <property type="entry name" value="Chromate_transp"/>
    <property type="match status" value="1"/>
</dbReference>
<dbReference type="AlphaFoldDB" id="A0A2W7ISU1"/>
<dbReference type="InterPro" id="IPR052518">
    <property type="entry name" value="CHR_Transporter"/>
</dbReference>
<dbReference type="RefSeq" id="WP_111396490.1">
    <property type="nucleotide sequence ID" value="NZ_QKYU01000002.1"/>
</dbReference>